<evidence type="ECO:0000313" key="2">
    <source>
        <dbReference type="EMBL" id="ADY01321.1"/>
    </source>
</evidence>
<keyword evidence="3" id="KW-1185">Reference proteome</keyword>
<proteinExistence type="predicted"/>
<protein>
    <submittedName>
        <fullName evidence="2">Uncharacterized protein</fullName>
    </submittedName>
</protein>
<name>F0QY84_VULM7</name>
<gene>
    <name evidence="2" type="ordered locus">VMUT_1116</name>
</gene>
<feature type="transmembrane region" description="Helical" evidence="1">
    <location>
        <begin position="21"/>
        <end position="39"/>
    </location>
</feature>
<keyword evidence="1" id="KW-0812">Transmembrane</keyword>
<dbReference type="Proteomes" id="UP000007485">
    <property type="component" value="Chromosome"/>
</dbReference>
<dbReference type="HOGENOM" id="CLU_1357982_0_0_2"/>
<dbReference type="KEGG" id="vmo:VMUT_1116"/>
<dbReference type="OrthoDB" id="28755at2157"/>
<dbReference type="EMBL" id="CP002529">
    <property type="protein sequence ID" value="ADY01321.1"/>
    <property type="molecule type" value="Genomic_DNA"/>
</dbReference>
<keyword evidence="1" id="KW-1133">Transmembrane helix</keyword>
<dbReference type="eggNOG" id="arCOG13783">
    <property type="taxonomic scope" value="Archaea"/>
</dbReference>
<accession>F0QY84</accession>
<reference evidence="2 3" key="1">
    <citation type="journal article" date="2011" name="J. Bacteriol.">
        <title>Complete genome sequence of 'Vulcanisaeta moutnovskia' strain 768-28, a novel member of the hyperthermophilic crenarchaeal genus vulcanisaeta.</title>
        <authorList>
            <person name="Gumerov V.M."/>
            <person name="Mardanov A.V."/>
            <person name="Beletsky A.V."/>
            <person name="Prokofeva M.I."/>
            <person name="Bonch-Osmolovskaya E.A."/>
            <person name="Ravin N.V."/>
            <person name="Skryabin K.G."/>
        </authorList>
    </citation>
    <scope>NUCLEOTIDE SEQUENCE [LARGE SCALE GENOMIC DNA]</scope>
    <source>
        <strain evidence="2 3">768-28</strain>
    </source>
</reference>
<feature type="transmembrane region" description="Helical" evidence="1">
    <location>
        <begin position="77"/>
        <end position="99"/>
    </location>
</feature>
<keyword evidence="1" id="KW-0472">Membrane</keyword>
<evidence type="ECO:0000256" key="1">
    <source>
        <dbReference type="SAM" id="Phobius"/>
    </source>
</evidence>
<dbReference type="AlphaFoldDB" id="F0QY84"/>
<organism evidence="2 3">
    <name type="scientific">Vulcanisaeta moutnovskia (strain 768-28)</name>
    <dbReference type="NCBI Taxonomy" id="985053"/>
    <lineage>
        <taxon>Archaea</taxon>
        <taxon>Thermoproteota</taxon>
        <taxon>Thermoprotei</taxon>
        <taxon>Thermoproteales</taxon>
        <taxon>Thermoproteaceae</taxon>
        <taxon>Vulcanisaeta</taxon>
    </lineage>
</organism>
<dbReference type="RefSeq" id="WP_013604483.1">
    <property type="nucleotide sequence ID" value="NC_015151.1"/>
</dbReference>
<sequence>MHRWVYAIDASVRFFIRDISSFRLLIINAAIPIMVLSTYELLMNILNTYAEALITVATPYSGSIINNVIHFINSITYLVVAALIVVFIVTSIFMVNGLVRSLGSDLRALANIFRSRVSITTYVTLIMILISIYSFVLGISISAVLVLVIMKVLTTLNIIPIINYGISVTSALPALLPLIGVISVVYIIEGLTWVSRYDALP</sequence>
<evidence type="ECO:0000313" key="3">
    <source>
        <dbReference type="Proteomes" id="UP000007485"/>
    </source>
</evidence>
<dbReference type="STRING" id="985053.VMUT_1116"/>
<dbReference type="GeneID" id="10288768"/>
<feature type="transmembrane region" description="Helical" evidence="1">
    <location>
        <begin position="119"/>
        <end position="149"/>
    </location>
</feature>
<feature type="transmembrane region" description="Helical" evidence="1">
    <location>
        <begin position="161"/>
        <end position="188"/>
    </location>
</feature>